<comment type="caution">
    <text evidence="6">The sequence shown here is derived from an EMBL/GenBank/DDBJ whole genome shotgun (WGS) entry which is preliminary data.</text>
</comment>
<evidence type="ECO:0000259" key="5">
    <source>
        <dbReference type="PROSITE" id="PS51078"/>
    </source>
</evidence>
<dbReference type="Pfam" id="PF09339">
    <property type="entry name" value="HTH_IclR"/>
    <property type="match status" value="1"/>
</dbReference>
<evidence type="ECO:0000256" key="1">
    <source>
        <dbReference type="ARBA" id="ARBA00023015"/>
    </source>
</evidence>
<evidence type="ECO:0000313" key="6">
    <source>
        <dbReference type="EMBL" id="PIE33365.1"/>
    </source>
</evidence>
<feature type="domain" description="HTH iclR-type" evidence="4">
    <location>
        <begin position="32"/>
        <end position="93"/>
    </location>
</feature>
<keyword evidence="2" id="KW-0238">DNA-binding</keyword>
<gene>
    <name evidence="6" type="ORF">CSA56_11825</name>
</gene>
<protein>
    <recommendedName>
        <fullName evidence="8">IclR family transcriptional regulator</fullName>
    </recommendedName>
</protein>
<dbReference type="InterPro" id="IPR036388">
    <property type="entry name" value="WH-like_DNA-bd_sf"/>
</dbReference>
<reference evidence="6 7" key="1">
    <citation type="submission" date="2017-10" db="EMBL/GenBank/DDBJ databases">
        <title>Novel microbial diversity and functional potential in the marine mammal oral microbiome.</title>
        <authorList>
            <person name="Dudek N.K."/>
            <person name="Sun C.L."/>
            <person name="Burstein D."/>
            <person name="Kantor R.S."/>
            <person name="Aliaga Goltsman D.S."/>
            <person name="Bik E.M."/>
            <person name="Thomas B.C."/>
            <person name="Banfield J.F."/>
            <person name="Relman D.A."/>
        </authorList>
    </citation>
    <scope>NUCLEOTIDE SEQUENCE [LARGE SCALE GENOMIC DNA]</scope>
    <source>
        <strain evidence="6">DOLJORAL78_47_16</strain>
    </source>
</reference>
<dbReference type="GO" id="GO:0045892">
    <property type="term" value="P:negative regulation of DNA-templated transcription"/>
    <property type="evidence" value="ECO:0007669"/>
    <property type="project" value="TreeGrafter"/>
</dbReference>
<dbReference type="Proteomes" id="UP000230821">
    <property type="component" value="Unassembled WGS sequence"/>
</dbReference>
<dbReference type="PROSITE" id="PS51077">
    <property type="entry name" value="HTH_ICLR"/>
    <property type="match status" value="1"/>
</dbReference>
<dbReference type="EMBL" id="PDSK01000099">
    <property type="protein sequence ID" value="PIE33365.1"/>
    <property type="molecule type" value="Genomic_DNA"/>
</dbReference>
<dbReference type="PANTHER" id="PTHR30136">
    <property type="entry name" value="HELIX-TURN-HELIX TRANSCRIPTIONAL REGULATOR, ICLR FAMILY"/>
    <property type="match status" value="1"/>
</dbReference>
<keyword evidence="3" id="KW-0804">Transcription</keyword>
<organism evidence="6 7">
    <name type="scientific">candidate division KSB3 bacterium</name>
    <dbReference type="NCBI Taxonomy" id="2044937"/>
    <lineage>
        <taxon>Bacteria</taxon>
        <taxon>candidate division KSB3</taxon>
    </lineage>
</organism>
<accession>A0A2G6KCK0</accession>
<dbReference type="Gene3D" id="1.10.10.10">
    <property type="entry name" value="Winged helix-like DNA-binding domain superfamily/Winged helix DNA-binding domain"/>
    <property type="match status" value="1"/>
</dbReference>
<dbReference type="InterPro" id="IPR050707">
    <property type="entry name" value="HTH_MetabolicPath_Reg"/>
</dbReference>
<dbReference type="InterPro" id="IPR005471">
    <property type="entry name" value="Tscrpt_reg_IclR_N"/>
</dbReference>
<dbReference type="SMART" id="SM00346">
    <property type="entry name" value="HTH_ICLR"/>
    <property type="match status" value="1"/>
</dbReference>
<evidence type="ECO:0000259" key="4">
    <source>
        <dbReference type="PROSITE" id="PS51077"/>
    </source>
</evidence>
<dbReference type="FunFam" id="1.10.10.10:FF:000056">
    <property type="entry name" value="IclR family transcriptional regulator"/>
    <property type="match status" value="1"/>
</dbReference>
<dbReference type="AlphaFoldDB" id="A0A2G6KCK0"/>
<dbReference type="GO" id="GO:0003700">
    <property type="term" value="F:DNA-binding transcription factor activity"/>
    <property type="evidence" value="ECO:0007669"/>
    <property type="project" value="TreeGrafter"/>
</dbReference>
<keyword evidence="1" id="KW-0805">Transcription regulation</keyword>
<dbReference type="InterPro" id="IPR036390">
    <property type="entry name" value="WH_DNA-bd_sf"/>
</dbReference>
<dbReference type="SUPFAM" id="SSF46785">
    <property type="entry name" value="Winged helix' DNA-binding domain"/>
    <property type="match status" value="1"/>
</dbReference>
<dbReference type="InterPro" id="IPR029016">
    <property type="entry name" value="GAF-like_dom_sf"/>
</dbReference>
<dbReference type="PROSITE" id="PS51078">
    <property type="entry name" value="ICLR_ED"/>
    <property type="match status" value="1"/>
</dbReference>
<dbReference type="PANTHER" id="PTHR30136:SF7">
    <property type="entry name" value="HTH-TYPE TRANSCRIPTIONAL REGULATOR KDGR-RELATED"/>
    <property type="match status" value="1"/>
</dbReference>
<sequence length="294" mass="33172">MRAICHRVMCGYWICASWKLRGFFTMAKNELVSSVVKLVSLFEALATQDEMALSDISNTIKVHKSTAYRFLTSLKELGYVKQNAENEKYSLTLRLFEVGAEVLARLDEKEAARPVMKKLAEQTQETVHLGMLDGEDVVYIDKIDSPQTLRMYSKIGLRSPAYCTAIGKALLAWAPSDVITHLVGQENAYRFTDYTLVEPYRIREELHKIKERGYAEDNEEHEMGVCCIAAPIRNMAGEVTAAISVAMPTLWWPLLSELLCPCRSQAISFSEQPRAVLTAQGKRRSNLGRSKRAL</sequence>
<evidence type="ECO:0000256" key="3">
    <source>
        <dbReference type="ARBA" id="ARBA00023163"/>
    </source>
</evidence>
<dbReference type="SUPFAM" id="SSF55781">
    <property type="entry name" value="GAF domain-like"/>
    <property type="match status" value="1"/>
</dbReference>
<dbReference type="Pfam" id="PF01614">
    <property type="entry name" value="IclR_C"/>
    <property type="match status" value="1"/>
</dbReference>
<proteinExistence type="predicted"/>
<name>A0A2G6KCK0_9BACT</name>
<feature type="domain" description="IclR-ED" evidence="5">
    <location>
        <begin position="94"/>
        <end position="289"/>
    </location>
</feature>
<dbReference type="Gene3D" id="3.30.450.40">
    <property type="match status" value="1"/>
</dbReference>
<evidence type="ECO:0000313" key="7">
    <source>
        <dbReference type="Proteomes" id="UP000230821"/>
    </source>
</evidence>
<dbReference type="GO" id="GO:0003677">
    <property type="term" value="F:DNA binding"/>
    <property type="evidence" value="ECO:0007669"/>
    <property type="project" value="UniProtKB-KW"/>
</dbReference>
<evidence type="ECO:0008006" key="8">
    <source>
        <dbReference type="Google" id="ProtNLM"/>
    </source>
</evidence>
<dbReference type="InterPro" id="IPR014757">
    <property type="entry name" value="Tscrpt_reg_IclR_C"/>
</dbReference>
<evidence type="ECO:0000256" key="2">
    <source>
        <dbReference type="ARBA" id="ARBA00023125"/>
    </source>
</evidence>